<organism evidence="1 2">
    <name type="scientific">Diphasiastrum complanatum</name>
    <name type="common">Issler's clubmoss</name>
    <name type="synonym">Lycopodium complanatum</name>
    <dbReference type="NCBI Taxonomy" id="34168"/>
    <lineage>
        <taxon>Eukaryota</taxon>
        <taxon>Viridiplantae</taxon>
        <taxon>Streptophyta</taxon>
        <taxon>Embryophyta</taxon>
        <taxon>Tracheophyta</taxon>
        <taxon>Lycopodiopsida</taxon>
        <taxon>Lycopodiales</taxon>
        <taxon>Lycopodiaceae</taxon>
        <taxon>Lycopodioideae</taxon>
        <taxon>Diphasiastrum</taxon>
    </lineage>
</organism>
<reference evidence="2" key="1">
    <citation type="journal article" date="2024" name="Proc. Natl. Acad. Sci. U.S.A.">
        <title>Extraordinary preservation of gene collinearity over three hundred million years revealed in homosporous lycophytes.</title>
        <authorList>
            <person name="Li C."/>
            <person name="Wickell D."/>
            <person name="Kuo L.Y."/>
            <person name="Chen X."/>
            <person name="Nie B."/>
            <person name="Liao X."/>
            <person name="Peng D."/>
            <person name="Ji J."/>
            <person name="Jenkins J."/>
            <person name="Williams M."/>
            <person name="Shu S."/>
            <person name="Plott C."/>
            <person name="Barry K."/>
            <person name="Rajasekar S."/>
            <person name="Grimwood J."/>
            <person name="Han X."/>
            <person name="Sun S."/>
            <person name="Hou Z."/>
            <person name="He W."/>
            <person name="Dai G."/>
            <person name="Sun C."/>
            <person name="Schmutz J."/>
            <person name="Leebens-Mack J.H."/>
            <person name="Li F.W."/>
            <person name="Wang L."/>
        </authorList>
    </citation>
    <scope>NUCLEOTIDE SEQUENCE [LARGE SCALE GENOMIC DNA]</scope>
    <source>
        <strain evidence="2">cv. PW_Plant_1</strain>
    </source>
</reference>
<evidence type="ECO:0000313" key="1">
    <source>
        <dbReference type="EMBL" id="KAJ7556054.1"/>
    </source>
</evidence>
<dbReference type="EMBL" id="CM055096">
    <property type="protein sequence ID" value="KAJ7556054.1"/>
    <property type="molecule type" value="Genomic_DNA"/>
</dbReference>
<name>A0ACC2DP79_DIPCM</name>
<keyword evidence="2" id="KW-1185">Reference proteome</keyword>
<sequence length="707" mass="80000">MAQQHENKESPAKTGVAGTHNSGIERAILTGKQGPATPVPSWKLHLENCSFDNDSMMPGTGRDTPVMSARKLAATLWELELTPAFTCTLGNASTSKLHPWTPDHSISTAQHISLLRSPSISNLFPKSATPSSHYRKPRKVQNVRISKALPEKLKRRFLEDSRDMSEVSKILNHIQKLEERNTSSRNLAAVLHVELEHAYAQIRELELTYRAVQKEMDKLLRKLADERATSRRMEKEKIRSAMQNLKEDIEDERKSKHQLEITISSLGGQLGEANVALSRALQDLERERKTRELLEDVCNELAREIGHEKFEVEELKLASAKVKEEVEQERKMLQMAEMWREERVQMKLAEAQFQLQEKNAALDKLRVELEEFLCNRRNSEGFMDLSCSFGTVHMNGRRNSSYEPWEMNGSGSIVDDLHLVDLNKGCRISGEDVYGSGYHSDSHQAKIVRLEGLGSEHTVVLKEKKLKSRCSRLKDRARMLERLRRTDKYAGSYKEDVSTNNDIVWEFGSDTKDKKNGDTLPDGETKERFKSSTINDSTSKRKEKQGSDHLHHIVSMKIEDHQGPSHNKPFISAYSQGNSVLPMSWEADARGGHTKNAAWKLGFVASENTSSLDGELHLQSQKGDFQTVSLEGQCSSPTTDSGSSLHVLVPENSRNLQKPSLVFNRHFAKGFKSLVEWRKHKKMGNSPANFLVKDVNSQDYLKGGKLI</sequence>
<comment type="caution">
    <text evidence="1">The sequence shown here is derived from an EMBL/GenBank/DDBJ whole genome shotgun (WGS) entry which is preliminary data.</text>
</comment>
<accession>A0ACC2DP79</accession>
<evidence type="ECO:0000313" key="2">
    <source>
        <dbReference type="Proteomes" id="UP001162992"/>
    </source>
</evidence>
<dbReference type="Proteomes" id="UP001162992">
    <property type="component" value="Chromosome 5"/>
</dbReference>
<protein>
    <submittedName>
        <fullName evidence="1">Uncharacterized protein</fullName>
    </submittedName>
</protein>
<gene>
    <name evidence="1" type="ORF">O6H91_05G066700</name>
</gene>
<proteinExistence type="predicted"/>